<evidence type="ECO:0000313" key="2">
    <source>
        <dbReference type="EMBL" id="VVQ25969.1"/>
    </source>
</evidence>
<accession>A0A5E7VSW6</accession>
<dbReference type="Pfam" id="PF14468">
    <property type="entry name" value="DUF4427"/>
    <property type="match status" value="1"/>
</dbReference>
<sequence>MRSHHIWATFGIRSGRETINGTQPAVCFSGFNVADLIAVRDGLPVADEHVTQYAITFPMRSAQMAGAEQVIRGGDLRTYLQKESGSRVVTTDEVVRKTFRHIDDQLDLFRTQPAQPEWGWPYAGNYHRTIAKIEMEGFKGNSIPGLDLAQERWLGIGVVVSTQADAFRLQYDMLSLIDQGLVSHSHFDHLLICDRLPASLSGLTEAEIDAVVRAASFDFNSCMLISDEAAVAALADFVGRVTTFELSTPKCTIRESGGCWVSFQYNTHPYVRALLKAGRVVVNKEGRYLGNLDELDRYRDLKEREKIVKTLCQQLEVEHGVACCYYSVRNSWRPDGLPFFCGKPWSGLYRVTDGPDDEDEDEVG</sequence>
<evidence type="ECO:0000313" key="3">
    <source>
        <dbReference type="Proteomes" id="UP000381378"/>
    </source>
</evidence>
<name>A0A5E7VSW6_PSEFL</name>
<dbReference type="Proteomes" id="UP000381378">
    <property type="component" value="Unassembled WGS sequence"/>
</dbReference>
<protein>
    <recommendedName>
        <fullName evidence="1">DUF4427 domain-containing protein</fullName>
    </recommendedName>
</protein>
<dbReference type="InterPro" id="IPR025216">
    <property type="entry name" value="DUF4427"/>
</dbReference>
<organism evidence="2 3">
    <name type="scientific">Pseudomonas fluorescens</name>
    <dbReference type="NCBI Taxonomy" id="294"/>
    <lineage>
        <taxon>Bacteria</taxon>
        <taxon>Pseudomonadati</taxon>
        <taxon>Pseudomonadota</taxon>
        <taxon>Gammaproteobacteria</taxon>
        <taxon>Pseudomonadales</taxon>
        <taxon>Pseudomonadaceae</taxon>
        <taxon>Pseudomonas</taxon>
    </lineage>
</organism>
<dbReference type="AlphaFoldDB" id="A0A5E7VSW6"/>
<proteinExistence type="predicted"/>
<evidence type="ECO:0000259" key="1">
    <source>
        <dbReference type="Pfam" id="PF14468"/>
    </source>
</evidence>
<reference evidence="2 3" key="1">
    <citation type="submission" date="2019-09" db="EMBL/GenBank/DDBJ databases">
        <authorList>
            <person name="Chandra G."/>
            <person name="Truman W A."/>
        </authorList>
    </citation>
    <scope>NUCLEOTIDE SEQUENCE [LARGE SCALE GENOMIC DNA]</scope>
    <source>
        <strain evidence="2">PS928</strain>
    </source>
</reference>
<gene>
    <name evidence="2" type="ORF">PS928_06290</name>
</gene>
<dbReference type="EMBL" id="CABVJF010000038">
    <property type="protein sequence ID" value="VVQ25969.1"/>
    <property type="molecule type" value="Genomic_DNA"/>
</dbReference>
<feature type="domain" description="DUF4427" evidence="1">
    <location>
        <begin position="237"/>
        <end position="342"/>
    </location>
</feature>